<evidence type="ECO:0000313" key="2">
    <source>
        <dbReference type="EMBL" id="GAA4286453.1"/>
    </source>
</evidence>
<dbReference type="RefSeq" id="WP_345037979.1">
    <property type="nucleotide sequence ID" value="NZ_BAABBA010000003.1"/>
</dbReference>
<evidence type="ECO:0000313" key="3">
    <source>
        <dbReference type="Proteomes" id="UP001499841"/>
    </source>
</evidence>
<proteinExistence type="predicted"/>
<dbReference type="InterPro" id="IPR027417">
    <property type="entry name" value="P-loop_NTPase"/>
</dbReference>
<dbReference type="EMBL" id="BAABBA010000003">
    <property type="protein sequence ID" value="GAA4286453.1"/>
    <property type="molecule type" value="Genomic_DNA"/>
</dbReference>
<accession>A0ABP8ERV1</accession>
<name>A0ABP8ERV1_9MICO</name>
<dbReference type="Proteomes" id="UP001499841">
    <property type="component" value="Unassembled WGS sequence"/>
</dbReference>
<evidence type="ECO:0000256" key="1">
    <source>
        <dbReference type="SAM" id="MobiDB-lite"/>
    </source>
</evidence>
<reference evidence="3" key="1">
    <citation type="journal article" date="2019" name="Int. J. Syst. Evol. Microbiol.">
        <title>The Global Catalogue of Microorganisms (GCM) 10K type strain sequencing project: providing services to taxonomists for standard genome sequencing and annotation.</title>
        <authorList>
            <consortium name="The Broad Institute Genomics Platform"/>
            <consortium name="The Broad Institute Genome Sequencing Center for Infectious Disease"/>
            <person name="Wu L."/>
            <person name="Ma J."/>
        </authorList>
    </citation>
    <scope>NUCLEOTIDE SEQUENCE [LARGE SCALE GENOMIC DNA]</scope>
    <source>
        <strain evidence="3">JCM 17459</strain>
    </source>
</reference>
<protein>
    <submittedName>
        <fullName evidence="2">AAA family ATPase</fullName>
    </submittedName>
</protein>
<dbReference type="SUPFAM" id="SSF52540">
    <property type="entry name" value="P-loop containing nucleoside triphosphate hydrolases"/>
    <property type="match status" value="1"/>
</dbReference>
<feature type="region of interest" description="Disordered" evidence="1">
    <location>
        <begin position="28"/>
        <end position="47"/>
    </location>
</feature>
<comment type="caution">
    <text evidence="2">The sequence shown here is derived from an EMBL/GenBank/DDBJ whole genome shotgun (WGS) entry which is preliminary data.</text>
</comment>
<gene>
    <name evidence="2" type="ORF">GCM10022262_08120</name>
</gene>
<organism evidence="2 3">
    <name type="scientific">Georgenia daeguensis</name>
    <dbReference type="NCBI Taxonomy" id="908355"/>
    <lineage>
        <taxon>Bacteria</taxon>
        <taxon>Bacillati</taxon>
        <taxon>Actinomycetota</taxon>
        <taxon>Actinomycetes</taxon>
        <taxon>Micrococcales</taxon>
        <taxon>Bogoriellaceae</taxon>
        <taxon>Georgenia</taxon>
    </lineage>
</organism>
<dbReference type="Gene3D" id="3.40.50.300">
    <property type="entry name" value="P-loop containing nucleotide triphosphate hydrolases"/>
    <property type="match status" value="1"/>
</dbReference>
<sequence length="225" mass="23010">MTAHEPRRTPRPDGETVVPLVRAALARRASRGGAAPDSHGAGGPAVGARRGPVVVAIDGRSGSGKSDLAADLAGRLAAEPGLGAPGAVVVLALEEAYRGWHGLAVGLGAVAAGVLEPLSRGQAGSVRRYDWHAGRVDGVLTVPAPGAPLPRVLVVEGCGAGSAICAPFVDVLVWLEAPEDVRRARAMARDAGTWGNLWDEWAAQEQALLVARDARSTADLVLRTG</sequence>
<keyword evidence="3" id="KW-1185">Reference proteome</keyword>